<proteinExistence type="predicted"/>
<reference evidence="1 2" key="1">
    <citation type="submission" date="2021-01" db="EMBL/GenBank/DDBJ databases">
        <title>Biogeographic distribution of Paracoccus.</title>
        <authorList>
            <person name="Hollensteiner J."/>
            <person name="Leineberger J."/>
            <person name="Brinkhoff T."/>
            <person name="Daniel R."/>
        </authorList>
    </citation>
    <scope>NUCLEOTIDE SEQUENCE [LARGE SCALE GENOMIC DNA]</scope>
    <source>
        <strain evidence="1 2">KCTC 22803</strain>
    </source>
</reference>
<evidence type="ECO:0008006" key="3">
    <source>
        <dbReference type="Google" id="ProtNLM"/>
    </source>
</evidence>
<gene>
    <name evidence="1" type="ORF">JHX87_04675</name>
</gene>
<organism evidence="1 2">
    <name type="scientific">Paracoccus fistulariae</name>
    <dbReference type="NCBI Taxonomy" id="658446"/>
    <lineage>
        <taxon>Bacteria</taxon>
        <taxon>Pseudomonadati</taxon>
        <taxon>Pseudomonadota</taxon>
        <taxon>Alphaproteobacteria</taxon>
        <taxon>Rhodobacterales</taxon>
        <taxon>Paracoccaceae</taxon>
        <taxon>Paracoccus</taxon>
    </lineage>
</organism>
<accession>A0ABY7SQ21</accession>
<dbReference type="Proteomes" id="UP001219349">
    <property type="component" value="Chromosome"/>
</dbReference>
<dbReference type="EMBL" id="CP067136">
    <property type="protein sequence ID" value="WCR09137.1"/>
    <property type="molecule type" value="Genomic_DNA"/>
</dbReference>
<protein>
    <recommendedName>
        <fullName evidence="3">Transposase</fullName>
    </recommendedName>
</protein>
<evidence type="ECO:0000313" key="1">
    <source>
        <dbReference type="EMBL" id="WCR09137.1"/>
    </source>
</evidence>
<name>A0ABY7SQ21_9RHOB</name>
<keyword evidence="2" id="KW-1185">Reference proteome</keyword>
<sequence>MAEVADCPTPMVRTGAGLHRHQTRWLIRDSYGRPGKGNDKGNVEGLVGYCRRNFMVPLNKHAETDYVTTGTTAIAVPGSDRKIVVPKRRRLAPIKRTPAMRVGIHTISGGAAPKVPDLAPVLYLP</sequence>
<evidence type="ECO:0000313" key="2">
    <source>
        <dbReference type="Proteomes" id="UP001219349"/>
    </source>
</evidence>
<dbReference type="RefSeq" id="WP_272833945.1">
    <property type="nucleotide sequence ID" value="NZ_CP067136.1"/>
</dbReference>